<gene>
    <name evidence="1" type="ORF">NEISUBOT_05308</name>
</gene>
<evidence type="ECO:0000313" key="1">
    <source>
        <dbReference type="EMBL" id="EFC51336.1"/>
    </source>
</evidence>
<proteinExistence type="predicted"/>
<dbReference type="AlphaFoldDB" id="A0A9W5MYJ9"/>
<evidence type="ECO:0000313" key="2">
    <source>
        <dbReference type="Proteomes" id="UP000004621"/>
    </source>
</evidence>
<name>A0A9W5MYJ9_NEISU</name>
<dbReference type="EMBL" id="ACEO02000012">
    <property type="protein sequence ID" value="EFC51336.1"/>
    <property type="molecule type" value="Genomic_DNA"/>
</dbReference>
<comment type="caution">
    <text evidence="1">The sequence shown here is derived from an EMBL/GenBank/DDBJ whole genome shotgun (WGS) entry which is preliminary data.</text>
</comment>
<accession>A0A9W5MYJ9</accession>
<dbReference type="Proteomes" id="UP000004621">
    <property type="component" value="Unassembled WGS sequence"/>
</dbReference>
<organism evidence="1 2">
    <name type="scientific">Neisseria subflava NJ9703</name>
    <dbReference type="NCBI Taxonomy" id="546268"/>
    <lineage>
        <taxon>Bacteria</taxon>
        <taxon>Pseudomonadati</taxon>
        <taxon>Pseudomonadota</taxon>
        <taxon>Betaproteobacteria</taxon>
        <taxon>Neisseriales</taxon>
        <taxon>Neisseriaceae</taxon>
        <taxon>Neisseria</taxon>
    </lineage>
</organism>
<sequence length="45" mass="5168">MKTCPQGQVFLLCIDEENFEDISKKAGKHCVYRLFNQCNMKNADG</sequence>
<protein>
    <submittedName>
        <fullName evidence="1">Uncharacterized protein</fullName>
    </submittedName>
</protein>
<reference evidence="1 2" key="1">
    <citation type="submission" date="2010-01" db="EMBL/GenBank/DDBJ databases">
        <authorList>
            <person name="Weinstock G."/>
            <person name="Sodergren E."/>
            <person name="Clifton S."/>
            <person name="Fulton L."/>
            <person name="Fulton B."/>
            <person name="Courtney L."/>
            <person name="Fronick C."/>
            <person name="Harrison M."/>
            <person name="Strong C."/>
            <person name="Farmer C."/>
            <person name="Delahaunty K."/>
            <person name="Markovic C."/>
            <person name="Hall O."/>
            <person name="Minx P."/>
            <person name="Tomlinson C."/>
            <person name="Mitreva M."/>
            <person name="Nelson J."/>
            <person name="Hou S."/>
            <person name="Wollam A."/>
            <person name="Pepin K.H."/>
            <person name="Johnson M."/>
            <person name="Bhonagiri V."/>
            <person name="Nash W.E."/>
            <person name="Warren W."/>
            <person name="Chinwalla A."/>
            <person name="Mardis E.R."/>
            <person name="Wilson R.K."/>
        </authorList>
    </citation>
    <scope>NUCLEOTIDE SEQUENCE [LARGE SCALE GENOMIC DNA]</scope>
    <source>
        <strain evidence="1 2">NJ9703</strain>
    </source>
</reference>